<dbReference type="RefSeq" id="XP_054850817.1">
    <property type="nucleotide sequence ID" value="XM_054994842.1"/>
</dbReference>
<evidence type="ECO:0000256" key="1">
    <source>
        <dbReference type="SAM" id="MobiDB-lite"/>
    </source>
</evidence>
<feature type="compositionally biased region" description="Gly residues" evidence="1">
    <location>
        <begin position="299"/>
        <end position="309"/>
    </location>
</feature>
<feature type="region of interest" description="Disordered" evidence="1">
    <location>
        <begin position="29"/>
        <end position="67"/>
    </location>
</feature>
<evidence type="ECO:0000313" key="2">
    <source>
        <dbReference type="Proteomes" id="UP001190640"/>
    </source>
</evidence>
<feature type="region of interest" description="Disordered" evidence="1">
    <location>
        <begin position="547"/>
        <end position="568"/>
    </location>
</feature>
<feature type="compositionally biased region" description="Basic and acidic residues" evidence="1">
    <location>
        <begin position="488"/>
        <end position="506"/>
    </location>
</feature>
<feature type="compositionally biased region" description="Basic and acidic residues" evidence="1">
    <location>
        <begin position="466"/>
        <end position="475"/>
    </location>
</feature>
<accession>A0AA97LG21</accession>
<evidence type="ECO:0000313" key="3">
    <source>
        <dbReference type="RefSeq" id="XP_054850817.1"/>
    </source>
</evidence>
<dbReference type="GeneID" id="129340204"/>
<dbReference type="AlphaFoldDB" id="A0AA97LG21"/>
<sequence length="673" mass="74495">MDLFQRLLGTLQQTVDYISTFTTYLLGDEAHPGAEPSGSTGETVPHRSHHEHEVEAARYGDISPTGNLKAFEGPPIAEIISPNWEIQETSEKTFSCAQVTEPSLRPSKLPCKYEGKEDVGRRLSEPANFLADIPKPRSMRTGSIQQRDLEGTSVPRGLHHWEPEGRARMGVVRHDFLEEMADMKDWKPEKPVAGGQEQKELGGSGKAERLWQKEEEETEGDEQKAPGGAESEEEEQRGLDGAAQTGEFQQGVAKMAESQQPEADRQLIGGIKMEDNQKKEPDIDAGNEGVQKAVPNGAETGGEQQGGRGGKAESRDSLQWEPKETGTLGVRDEDPKGVAEKRDRQRLEGAETEGHQLEGSVGNERTRWREQEENEGDERVATVAEESVVEEQRGDGRAWSGKFQEEVAKMVEAQWLEAEGQLAGGAEAENYKQGEPDMEAEGALQAVPDDADQQAEAEVRRKLHWELEETLEQHPGKGNSQQQGLEVAGEREERQHGELEGLVRIEVETEEEKWELQMVEATLETEQQTDETLLETTALEEEVVAAGREDPEVEGQEPEGTKKNLLPEPMGCNAPLDACCLAGAGTFPAEVQSLDTSAQKQRVLLRRKSSIRRAPSLKRPRPPMQTPPLETGIVENPPFQPPALSRPNLRHAGFGPVHPNMMAELQMRLRRPK</sequence>
<name>A0AA97LG21_EUBMA</name>
<gene>
    <name evidence="3" type="primary">LOC129340204</name>
</gene>
<feature type="region of interest" description="Disordered" evidence="1">
    <location>
        <begin position="466"/>
        <end position="506"/>
    </location>
</feature>
<feature type="compositionally biased region" description="Basic and acidic residues" evidence="1">
    <location>
        <begin position="272"/>
        <end position="282"/>
    </location>
</feature>
<reference evidence="3" key="1">
    <citation type="submission" date="2025-08" db="UniProtKB">
        <authorList>
            <consortium name="RefSeq"/>
        </authorList>
    </citation>
    <scope>IDENTIFICATION</scope>
    <source>
        <tissue evidence="3">Blood</tissue>
    </source>
</reference>
<dbReference type="KEGG" id="emc:129340204"/>
<dbReference type="Proteomes" id="UP001190640">
    <property type="component" value="Chromosome 12"/>
</dbReference>
<proteinExistence type="predicted"/>
<protein>
    <submittedName>
        <fullName evidence="3">Apolipoprotein B receptor-like</fullName>
    </submittedName>
</protein>
<keyword evidence="2" id="KW-1185">Reference proteome</keyword>
<feature type="region of interest" description="Disordered" evidence="1">
    <location>
        <begin position="183"/>
        <end position="399"/>
    </location>
</feature>
<feature type="compositionally biased region" description="Basic and acidic residues" evidence="1">
    <location>
        <begin position="310"/>
        <end position="356"/>
    </location>
</feature>
<organism evidence="2 3">
    <name type="scientific">Eublepharis macularius</name>
    <name type="common">Leopard gecko</name>
    <name type="synonym">Cyrtodactylus macularius</name>
    <dbReference type="NCBI Taxonomy" id="481883"/>
    <lineage>
        <taxon>Eukaryota</taxon>
        <taxon>Metazoa</taxon>
        <taxon>Chordata</taxon>
        <taxon>Craniata</taxon>
        <taxon>Vertebrata</taxon>
        <taxon>Euteleostomi</taxon>
        <taxon>Lepidosauria</taxon>
        <taxon>Squamata</taxon>
        <taxon>Bifurcata</taxon>
        <taxon>Gekkota</taxon>
        <taxon>Eublepharidae</taxon>
        <taxon>Eublepharinae</taxon>
        <taxon>Eublepharis</taxon>
    </lineage>
</organism>
<feature type="region of interest" description="Disordered" evidence="1">
    <location>
        <begin position="613"/>
        <end position="657"/>
    </location>
</feature>